<keyword evidence="2" id="KW-1185">Reference proteome</keyword>
<dbReference type="PANTHER" id="PTHR31973:SF190">
    <property type="entry name" value="MULE TRANSPOSASE DOMAIN-CONTAINING PROTEIN"/>
    <property type="match status" value="1"/>
</dbReference>
<evidence type="ECO:0000313" key="2">
    <source>
        <dbReference type="Proteomes" id="UP000235145"/>
    </source>
</evidence>
<sequence length="99" mass="11206">MWSADCRNFAPEKTSNTYVLELQETNADTTVKFQVESEPNYNNSIRQFKRMYVCLGALKKGFRIGMRDFLGLDGDFMKGPFPGQILTVIGVNSINGIYP</sequence>
<dbReference type="AlphaFoldDB" id="A0A9R1V980"/>
<dbReference type="EMBL" id="NBSK02000006">
    <property type="protein sequence ID" value="KAJ0200598.1"/>
    <property type="molecule type" value="Genomic_DNA"/>
</dbReference>
<protein>
    <submittedName>
        <fullName evidence="1">Uncharacterized protein</fullName>
    </submittedName>
</protein>
<proteinExistence type="predicted"/>
<comment type="caution">
    <text evidence="1">The sequence shown here is derived from an EMBL/GenBank/DDBJ whole genome shotgun (WGS) entry which is preliminary data.</text>
</comment>
<evidence type="ECO:0000313" key="1">
    <source>
        <dbReference type="EMBL" id="KAJ0200598.1"/>
    </source>
</evidence>
<dbReference type="Proteomes" id="UP000235145">
    <property type="component" value="Unassembled WGS sequence"/>
</dbReference>
<dbReference type="PANTHER" id="PTHR31973">
    <property type="entry name" value="POLYPROTEIN, PUTATIVE-RELATED"/>
    <property type="match status" value="1"/>
</dbReference>
<name>A0A9R1V980_LACSA</name>
<gene>
    <name evidence="1" type="ORF">LSAT_V11C600299270</name>
</gene>
<reference evidence="1 2" key="1">
    <citation type="journal article" date="2017" name="Nat. Commun.">
        <title>Genome assembly with in vitro proximity ligation data and whole-genome triplication in lettuce.</title>
        <authorList>
            <person name="Reyes-Chin-Wo S."/>
            <person name="Wang Z."/>
            <person name="Yang X."/>
            <person name="Kozik A."/>
            <person name="Arikit S."/>
            <person name="Song C."/>
            <person name="Xia L."/>
            <person name="Froenicke L."/>
            <person name="Lavelle D.O."/>
            <person name="Truco M.J."/>
            <person name="Xia R."/>
            <person name="Zhu S."/>
            <person name="Xu C."/>
            <person name="Xu H."/>
            <person name="Xu X."/>
            <person name="Cox K."/>
            <person name="Korf I."/>
            <person name="Meyers B.C."/>
            <person name="Michelmore R.W."/>
        </authorList>
    </citation>
    <scope>NUCLEOTIDE SEQUENCE [LARGE SCALE GENOMIC DNA]</scope>
    <source>
        <strain evidence="2">cv. Salinas</strain>
        <tissue evidence="1">Seedlings</tissue>
    </source>
</reference>
<organism evidence="1 2">
    <name type="scientific">Lactuca sativa</name>
    <name type="common">Garden lettuce</name>
    <dbReference type="NCBI Taxonomy" id="4236"/>
    <lineage>
        <taxon>Eukaryota</taxon>
        <taxon>Viridiplantae</taxon>
        <taxon>Streptophyta</taxon>
        <taxon>Embryophyta</taxon>
        <taxon>Tracheophyta</taxon>
        <taxon>Spermatophyta</taxon>
        <taxon>Magnoliopsida</taxon>
        <taxon>eudicotyledons</taxon>
        <taxon>Gunneridae</taxon>
        <taxon>Pentapetalae</taxon>
        <taxon>asterids</taxon>
        <taxon>campanulids</taxon>
        <taxon>Asterales</taxon>
        <taxon>Asteraceae</taxon>
        <taxon>Cichorioideae</taxon>
        <taxon>Cichorieae</taxon>
        <taxon>Lactucinae</taxon>
        <taxon>Lactuca</taxon>
    </lineage>
</organism>
<accession>A0A9R1V980</accession>